<dbReference type="PROSITE" id="PS51417">
    <property type="entry name" value="ARF"/>
    <property type="match status" value="1"/>
</dbReference>
<keyword evidence="2 3" id="KW-0342">GTP-binding</keyword>
<dbReference type="Pfam" id="PF00025">
    <property type="entry name" value="Arf"/>
    <property type="match status" value="1"/>
</dbReference>
<dbReference type="InterPro" id="IPR006689">
    <property type="entry name" value="Small_GTPase_ARF/SAR"/>
</dbReference>
<evidence type="ECO:0000313" key="6">
    <source>
        <dbReference type="Proteomes" id="UP000494165"/>
    </source>
</evidence>
<evidence type="ECO:0000256" key="2">
    <source>
        <dbReference type="ARBA" id="ARBA00023134"/>
    </source>
</evidence>
<evidence type="ECO:0008006" key="7">
    <source>
        <dbReference type="Google" id="ProtNLM"/>
    </source>
</evidence>
<keyword evidence="1 3" id="KW-0547">Nucleotide-binding</keyword>
<feature type="binding site" evidence="3">
    <location>
        <begin position="36"/>
        <end position="43"/>
    </location>
    <ligand>
        <name>GTP</name>
        <dbReference type="ChEBI" id="CHEBI:37565"/>
    </ligand>
</feature>
<comment type="caution">
    <text evidence="5">The sequence shown here is derived from an EMBL/GenBank/DDBJ whole genome shotgun (WGS) entry which is preliminary data.</text>
</comment>
<dbReference type="GO" id="GO:0003924">
    <property type="term" value="F:GTPase activity"/>
    <property type="evidence" value="ECO:0007669"/>
    <property type="project" value="InterPro"/>
</dbReference>
<gene>
    <name evidence="5" type="ORF">CLODIP_2_CD06951</name>
</gene>
<dbReference type="InterPro" id="IPR027417">
    <property type="entry name" value="P-loop_NTPase"/>
</dbReference>
<dbReference type="SMART" id="SM00177">
    <property type="entry name" value="ARF"/>
    <property type="match status" value="1"/>
</dbReference>
<reference evidence="5 6" key="1">
    <citation type="submission" date="2020-04" db="EMBL/GenBank/DDBJ databases">
        <authorList>
            <person name="Alioto T."/>
            <person name="Alioto T."/>
            <person name="Gomez Garrido J."/>
        </authorList>
    </citation>
    <scope>NUCLEOTIDE SEQUENCE [LARGE SCALE GENOMIC DNA]</scope>
</reference>
<feature type="binding site" evidence="4">
    <location>
        <position position="64"/>
    </location>
    <ligand>
        <name>Mg(2+)</name>
        <dbReference type="ChEBI" id="CHEBI:18420"/>
    </ligand>
</feature>
<evidence type="ECO:0000256" key="3">
    <source>
        <dbReference type="PIRSR" id="PIRSR606689-1"/>
    </source>
</evidence>
<keyword evidence="4" id="KW-0479">Metal-binding</keyword>
<dbReference type="Proteomes" id="UP000494165">
    <property type="component" value="Unassembled WGS sequence"/>
</dbReference>
<dbReference type="Gene3D" id="3.40.50.300">
    <property type="entry name" value="P-loop containing nucleotide triphosphate hydrolases"/>
    <property type="match status" value="1"/>
</dbReference>
<keyword evidence="4" id="KW-0460">Magnesium</keyword>
<sequence length="207" mass="23149">MILFGYCDTGKIIFRKYIATIFILKIHTWKMCLCLGPPGSGKTLLLKRLQNQEAIDITSNPTPTVGVNLAKVRLSEEPFVEISIKEVGGAMAPIWKNYYVGTREIIYVVDTSNLCQIAAAGTMLYGILADDYLKSARILLVITKMDVSYRQMRNEALLMLQMNRLKKEIGREITVLEASAMSGEGAAEIIEWLRGKKKAKTNENKVA</sequence>
<feature type="binding site" evidence="3">
    <location>
        <position position="89"/>
    </location>
    <ligand>
        <name>GTP</name>
        <dbReference type="ChEBI" id="CHEBI:37565"/>
    </ligand>
</feature>
<dbReference type="EMBL" id="CADEPI010000014">
    <property type="protein sequence ID" value="CAB3363962.1"/>
    <property type="molecule type" value="Genomic_DNA"/>
</dbReference>
<organism evidence="5 6">
    <name type="scientific">Cloeon dipterum</name>
    <dbReference type="NCBI Taxonomy" id="197152"/>
    <lineage>
        <taxon>Eukaryota</taxon>
        <taxon>Metazoa</taxon>
        <taxon>Ecdysozoa</taxon>
        <taxon>Arthropoda</taxon>
        <taxon>Hexapoda</taxon>
        <taxon>Insecta</taxon>
        <taxon>Pterygota</taxon>
        <taxon>Palaeoptera</taxon>
        <taxon>Ephemeroptera</taxon>
        <taxon>Pisciforma</taxon>
        <taxon>Baetidae</taxon>
        <taxon>Cloeon</taxon>
    </lineage>
</organism>
<dbReference type="AlphaFoldDB" id="A0A8S1C4A6"/>
<protein>
    <recommendedName>
        <fullName evidence="7">ADP-ribosylation factor-like protein 16</fullName>
    </recommendedName>
</protein>
<evidence type="ECO:0000313" key="5">
    <source>
        <dbReference type="EMBL" id="CAB3363962.1"/>
    </source>
</evidence>
<dbReference type="SUPFAM" id="SSF52540">
    <property type="entry name" value="P-loop containing nucleoside triphosphate hydrolases"/>
    <property type="match status" value="1"/>
</dbReference>
<dbReference type="PANTHER" id="PTHR46688:SF1">
    <property type="entry name" value="ADP-RIBOSYLATION FACTOR-LIKE PROTEIN 16"/>
    <property type="match status" value="1"/>
</dbReference>
<dbReference type="GO" id="GO:0005525">
    <property type="term" value="F:GTP binding"/>
    <property type="evidence" value="ECO:0007669"/>
    <property type="project" value="UniProtKB-KW"/>
</dbReference>
<dbReference type="OrthoDB" id="365445at2759"/>
<dbReference type="GO" id="GO:0046872">
    <property type="term" value="F:metal ion binding"/>
    <property type="evidence" value="ECO:0007669"/>
    <property type="project" value="UniProtKB-KW"/>
</dbReference>
<dbReference type="PANTHER" id="PTHR46688">
    <property type="entry name" value="ADP-RIBOSYLATION FACTOR-LIKE PROTEIN 16"/>
    <property type="match status" value="1"/>
</dbReference>
<accession>A0A8S1C4A6</accession>
<evidence type="ECO:0000256" key="4">
    <source>
        <dbReference type="PIRSR" id="PIRSR606689-2"/>
    </source>
</evidence>
<keyword evidence="6" id="KW-1185">Reference proteome</keyword>
<proteinExistence type="predicted"/>
<name>A0A8S1C4A6_9INSE</name>
<feature type="binding site" evidence="4">
    <location>
        <position position="43"/>
    </location>
    <ligand>
        <name>Mg(2+)</name>
        <dbReference type="ChEBI" id="CHEBI:18420"/>
    </ligand>
</feature>
<evidence type="ECO:0000256" key="1">
    <source>
        <dbReference type="ARBA" id="ARBA00022741"/>
    </source>
</evidence>